<evidence type="ECO:0000256" key="1">
    <source>
        <dbReference type="ARBA" id="ARBA00004613"/>
    </source>
</evidence>
<evidence type="ECO:0000256" key="5">
    <source>
        <dbReference type="SAM" id="SignalP"/>
    </source>
</evidence>
<evidence type="ECO:0000259" key="6">
    <source>
        <dbReference type="Pfam" id="PF00151"/>
    </source>
</evidence>
<evidence type="ECO:0000256" key="3">
    <source>
        <dbReference type="ARBA" id="ARBA00022525"/>
    </source>
</evidence>
<evidence type="ECO:0000313" key="7">
    <source>
        <dbReference type="EMBL" id="BES95194.1"/>
    </source>
</evidence>
<proteinExistence type="inferred from homology"/>
<keyword evidence="5" id="KW-0732">Signal</keyword>
<dbReference type="EMBL" id="AP028914">
    <property type="protein sequence ID" value="BES95194.1"/>
    <property type="molecule type" value="Genomic_DNA"/>
</dbReference>
<evidence type="ECO:0000256" key="2">
    <source>
        <dbReference type="ARBA" id="ARBA00010701"/>
    </source>
</evidence>
<feature type="chain" id="PRO_5046380662" evidence="5">
    <location>
        <begin position="16"/>
        <end position="354"/>
    </location>
</feature>
<dbReference type="InterPro" id="IPR029058">
    <property type="entry name" value="AB_hydrolase_fold"/>
</dbReference>
<dbReference type="Proteomes" id="UP001307889">
    <property type="component" value="Chromosome 6"/>
</dbReference>
<comment type="subcellular location">
    <subcellularLocation>
        <location evidence="1">Secreted</location>
    </subcellularLocation>
</comment>
<dbReference type="Pfam" id="PF00151">
    <property type="entry name" value="Lipase"/>
    <property type="match status" value="1"/>
</dbReference>
<dbReference type="PANTHER" id="PTHR11610:SF173">
    <property type="entry name" value="LIPASE DOMAIN-CONTAINING PROTEIN-RELATED"/>
    <property type="match status" value="1"/>
</dbReference>
<name>A0ABN7AUJ7_9HEMI</name>
<protein>
    <submittedName>
        <fullName evidence="7">Lipase</fullName>
    </submittedName>
</protein>
<dbReference type="SUPFAM" id="SSF53474">
    <property type="entry name" value="alpha/beta-Hydrolases"/>
    <property type="match status" value="1"/>
</dbReference>
<dbReference type="Gene3D" id="3.40.50.1820">
    <property type="entry name" value="alpha/beta hydrolase"/>
    <property type="match status" value="1"/>
</dbReference>
<accession>A0ABN7AUJ7</accession>
<evidence type="ECO:0000313" key="8">
    <source>
        <dbReference type="Proteomes" id="UP001307889"/>
    </source>
</evidence>
<dbReference type="InterPro" id="IPR000734">
    <property type="entry name" value="TAG_lipase"/>
</dbReference>
<dbReference type="PRINTS" id="PR00821">
    <property type="entry name" value="TAGLIPASE"/>
</dbReference>
<keyword evidence="8" id="KW-1185">Reference proteome</keyword>
<organism evidence="7 8">
    <name type="scientific">Nesidiocoris tenuis</name>
    <dbReference type="NCBI Taxonomy" id="355587"/>
    <lineage>
        <taxon>Eukaryota</taxon>
        <taxon>Metazoa</taxon>
        <taxon>Ecdysozoa</taxon>
        <taxon>Arthropoda</taxon>
        <taxon>Hexapoda</taxon>
        <taxon>Insecta</taxon>
        <taxon>Pterygota</taxon>
        <taxon>Neoptera</taxon>
        <taxon>Paraneoptera</taxon>
        <taxon>Hemiptera</taxon>
        <taxon>Heteroptera</taxon>
        <taxon>Panheteroptera</taxon>
        <taxon>Cimicomorpha</taxon>
        <taxon>Miridae</taxon>
        <taxon>Dicyphina</taxon>
        <taxon>Nesidiocoris</taxon>
    </lineage>
</organism>
<comment type="similarity">
    <text evidence="2 4">Belongs to the AB hydrolase superfamily. Lipase family.</text>
</comment>
<feature type="domain" description="Lipase" evidence="6">
    <location>
        <begin position="56"/>
        <end position="298"/>
    </location>
</feature>
<dbReference type="PANTHER" id="PTHR11610">
    <property type="entry name" value="LIPASE"/>
    <property type="match status" value="1"/>
</dbReference>
<feature type="signal peptide" evidence="5">
    <location>
        <begin position="1"/>
        <end position="15"/>
    </location>
</feature>
<reference evidence="7 8" key="1">
    <citation type="submission" date="2023-09" db="EMBL/GenBank/DDBJ databases">
        <title>Nesidiocoris tenuis whole genome shotgun sequence.</title>
        <authorList>
            <person name="Shibata T."/>
            <person name="Shimoda M."/>
            <person name="Kobayashi T."/>
            <person name="Uehara T."/>
        </authorList>
    </citation>
    <scope>NUCLEOTIDE SEQUENCE [LARGE SCALE GENOMIC DNA]</scope>
    <source>
        <strain evidence="7 8">Japan</strain>
    </source>
</reference>
<evidence type="ECO:0000256" key="4">
    <source>
        <dbReference type="RuleBase" id="RU004262"/>
    </source>
</evidence>
<dbReference type="InterPro" id="IPR013818">
    <property type="entry name" value="Lipase"/>
</dbReference>
<sequence length="354" mass="38543">MLLLLLLSSYSLARAESDVKYYVISRGDPLTFKIVDGPLENTEGFQKIDNDVPIAPTVVLLHGLGGSYDTDCNQKIAKGLVERGGLNIIVADYRSAVAGPEYNDAVKNVDTIGKIIGQSLLSWQEDGTIALRKTTLIGFSLGAHVAGVAGYYIRENSAYLRRIIGLDPAKPEFINAPSERKLDRTDAGYVMVVHTAGGFLAIDDPIGHADFYPNGGKEIQPLCLDKSKISSLICSHNAACAYLAESIMRPDFLAVKCPSWSDFQDGACASNEKAYMGFDSNDKLEGTFYLKTGRKPPYGFDDDEVLNESDGTVKAEKGDLEIFHYYGAKSAAPKTVQLPTVALWFSLFCLLGRK</sequence>
<gene>
    <name evidence="7" type="ORF">NTJ_08003</name>
</gene>
<keyword evidence="3" id="KW-0964">Secreted</keyword>